<evidence type="ECO:0000313" key="3">
    <source>
        <dbReference type="Proteomes" id="UP000030762"/>
    </source>
</evidence>
<protein>
    <submittedName>
        <fullName evidence="2">Uncharacterized protein</fullName>
    </submittedName>
</protein>
<dbReference type="InterPro" id="IPR036529">
    <property type="entry name" value="KIX_dom_sf"/>
</dbReference>
<keyword evidence="1" id="KW-0539">Nucleus</keyword>
<dbReference type="RefSeq" id="XP_008616617.1">
    <property type="nucleotide sequence ID" value="XM_008618395.1"/>
</dbReference>
<dbReference type="InParanoid" id="T0Q9A6"/>
<evidence type="ECO:0000313" key="2">
    <source>
        <dbReference type="EMBL" id="EQC30050.1"/>
    </source>
</evidence>
<evidence type="ECO:0000256" key="1">
    <source>
        <dbReference type="ARBA" id="ARBA00023242"/>
    </source>
</evidence>
<proteinExistence type="predicted"/>
<gene>
    <name evidence="2" type="ORF">SDRG_12327</name>
</gene>
<dbReference type="GeneID" id="19953054"/>
<organism evidence="2 3">
    <name type="scientific">Saprolegnia diclina (strain VS20)</name>
    <dbReference type="NCBI Taxonomy" id="1156394"/>
    <lineage>
        <taxon>Eukaryota</taxon>
        <taxon>Sar</taxon>
        <taxon>Stramenopiles</taxon>
        <taxon>Oomycota</taxon>
        <taxon>Saprolegniomycetes</taxon>
        <taxon>Saprolegniales</taxon>
        <taxon>Saprolegniaceae</taxon>
        <taxon>Saprolegnia</taxon>
    </lineage>
</organism>
<dbReference type="VEuPathDB" id="FungiDB:SDRG_12327"/>
<name>T0Q9A6_SAPDV</name>
<dbReference type="Proteomes" id="UP000030762">
    <property type="component" value="Unassembled WGS sequence"/>
</dbReference>
<dbReference type="Gene3D" id="1.10.246.20">
    <property type="entry name" value="Coactivator CBP, KIX domain"/>
    <property type="match status" value="1"/>
</dbReference>
<dbReference type="GO" id="GO:0006355">
    <property type="term" value="P:regulation of DNA-templated transcription"/>
    <property type="evidence" value="ECO:0007669"/>
    <property type="project" value="InterPro"/>
</dbReference>
<accession>T0Q9A6</accession>
<dbReference type="OrthoDB" id="70192at2759"/>
<keyword evidence="3" id="KW-1185">Reference proteome</keyword>
<reference evidence="2 3" key="1">
    <citation type="submission" date="2012-04" db="EMBL/GenBank/DDBJ databases">
        <title>The Genome Sequence of Saprolegnia declina VS20.</title>
        <authorList>
            <consortium name="The Broad Institute Genome Sequencing Platform"/>
            <person name="Russ C."/>
            <person name="Nusbaum C."/>
            <person name="Tyler B."/>
            <person name="van West P."/>
            <person name="Dieguez-Uribeondo J."/>
            <person name="de Bruijn I."/>
            <person name="Tripathy S."/>
            <person name="Jiang R."/>
            <person name="Young S.K."/>
            <person name="Zeng Q."/>
            <person name="Gargeya S."/>
            <person name="Fitzgerald M."/>
            <person name="Haas B."/>
            <person name="Abouelleil A."/>
            <person name="Alvarado L."/>
            <person name="Arachchi H.M."/>
            <person name="Berlin A."/>
            <person name="Chapman S.B."/>
            <person name="Goldberg J."/>
            <person name="Griggs A."/>
            <person name="Gujja S."/>
            <person name="Hansen M."/>
            <person name="Howarth C."/>
            <person name="Imamovic A."/>
            <person name="Larimer J."/>
            <person name="McCowen C."/>
            <person name="Montmayeur A."/>
            <person name="Murphy C."/>
            <person name="Neiman D."/>
            <person name="Pearson M."/>
            <person name="Priest M."/>
            <person name="Roberts A."/>
            <person name="Saif S."/>
            <person name="Shea T."/>
            <person name="Sisk P."/>
            <person name="Sykes S."/>
            <person name="Wortman J."/>
            <person name="Nusbaum C."/>
            <person name="Birren B."/>
        </authorList>
    </citation>
    <scope>NUCLEOTIDE SEQUENCE [LARGE SCALE GENOMIC DNA]</scope>
    <source>
        <strain evidence="2 3">VS20</strain>
    </source>
</reference>
<dbReference type="GO" id="GO:0003712">
    <property type="term" value="F:transcription coregulator activity"/>
    <property type="evidence" value="ECO:0007669"/>
    <property type="project" value="InterPro"/>
</dbReference>
<sequence>MLAPPWTGPTTTTTTTSTTMATTSAMVNGRCMDSPATLTLKRSYTAMVGDHALDLASLSRIFAAVTLAPAGSLTDVRPDERLTVEAHLVRLLRKFRPDAPAPVLQKLPSLARKLDAILFQLAPTKADYMDCSTLSRRLAAIGDAVQNKKRKAVT</sequence>
<dbReference type="AlphaFoldDB" id="T0Q9A6"/>
<dbReference type="EMBL" id="JH767179">
    <property type="protein sequence ID" value="EQC30050.1"/>
    <property type="molecule type" value="Genomic_DNA"/>
</dbReference>